<protein>
    <submittedName>
        <fullName evidence="2">Putative PepSY-like beta-lactamase-inhibitor</fullName>
    </submittedName>
</protein>
<accession>A0A327VN00</accession>
<sequence length="181" mass="20853">MNLLKKGLLLLMISSGMAVATYAQDDNDVVLKAERIKREQLPPEVLDAFQKRFPTANLRDIMKIPTELYRKDFLIDETNPIGNDDYYTLTMTGTKMDVEAVYDKNGNLIRANEIARDVELPTTISTYIITNYPGFEIKKDRVKRVIEPTRTEAFWEVTIAQSRGVEKRLLFNKDGNFIKSR</sequence>
<organism evidence="2 3">
    <name type="scientific">Chitinophaga dinghuensis</name>
    <dbReference type="NCBI Taxonomy" id="1539050"/>
    <lineage>
        <taxon>Bacteria</taxon>
        <taxon>Pseudomonadati</taxon>
        <taxon>Bacteroidota</taxon>
        <taxon>Chitinophagia</taxon>
        <taxon>Chitinophagales</taxon>
        <taxon>Chitinophagaceae</taxon>
        <taxon>Chitinophaga</taxon>
    </lineage>
</organism>
<keyword evidence="1" id="KW-0732">Signal</keyword>
<evidence type="ECO:0000256" key="1">
    <source>
        <dbReference type="SAM" id="SignalP"/>
    </source>
</evidence>
<feature type="chain" id="PRO_5016452004" evidence="1">
    <location>
        <begin position="24"/>
        <end position="181"/>
    </location>
</feature>
<evidence type="ECO:0000313" key="2">
    <source>
        <dbReference type="EMBL" id="RAJ76725.1"/>
    </source>
</evidence>
<dbReference type="RefSeq" id="WP_170137891.1">
    <property type="nucleotide sequence ID" value="NZ_QLMA01000008.1"/>
</dbReference>
<proteinExistence type="predicted"/>
<dbReference type="EMBL" id="QLMA01000008">
    <property type="protein sequence ID" value="RAJ76725.1"/>
    <property type="molecule type" value="Genomic_DNA"/>
</dbReference>
<dbReference type="Proteomes" id="UP000249819">
    <property type="component" value="Unassembled WGS sequence"/>
</dbReference>
<comment type="caution">
    <text evidence="2">The sequence shown here is derived from an EMBL/GenBank/DDBJ whole genome shotgun (WGS) entry which is preliminary data.</text>
</comment>
<dbReference type="Gene3D" id="3.10.450.360">
    <property type="match status" value="1"/>
</dbReference>
<name>A0A327VN00_9BACT</name>
<keyword evidence="3" id="KW-1185">Reference proteome</keyword>
<evidence type="ECO:0000313" key="3">
    <source>
        <dbReference type="Proteomes" id="UP000249819"/>
    </source>
</evidence>
<dbReference type="SUPFAM" id="SSF160574">
    <property type="entry name" value="BT0923-like"/>
    <property type="match status" value="1"/>
</dbReference>
<reference evidence="2 3" key="1">
    <citation type="submission" date="2018-06" db="EMBL/GenBank/DDBJ databases">
        <title>Genomic Encyclopedia of Archaeal and Bacterial Type Strains, Phase II (KMG-II): from individual species to whole genera.</title>
        <authorList>
            <person name="Goeker M."/>
        </authorList>
    </citation>
    <scope>NUCLEOTIDE SEQUENCE [LARGE SCALE GENOMIC DNA]</scope>
    <source>
        <strain evidence="2 3">DSM 29821</strain>
    </source>
</reference>
<feature type="signal peptide" evidence="1">
    <location>
        <begin position="1"/>
        <end position="23"/>
    </location>
</feature>
<gene>
    <name evidence="2" type="ORF">CLV59_108246</name>
</gene>
<dbReference type="AlphaFoldDB" id="A0A327VN00"/>